<reference evidence="4" key="1">
    <citation type="submission" date="2019-08" db="EMBL/GenBank/DDBJ databases">
        <authorList>
            <person name="Kucharzyk K."/>
            <person name="Murdoch R.W."/>
            <person name="Higgins S."/>
            <person name="Loffler F."/>
        </authorList>
    </citation>
    <scope>NUCLEOTIDE SEQUENCE</scope>
</reference>
<name>A0A644TV93_9ZZZZ</name>
<dbReference type="PANTHER" id="PTHR35936:SF34">
    <property type="entry name" value="ABC TRANSPORTER EXTRACELLULAR-BINDING PROTEIN YCKB-RELATED"/>
    <property type="match status" value="1"/>
</dbReference>
<accession>A0A644TV93</accession>
<dbReference type="SUPFAM" id="SSF53850">
    <property type="entry name" value="Periplasmic binding protein-like II"/>
    <property type="match status" value="1"/>
</dbReference>
<evidence type="ECO:0000259" key="3">
    <source>
        <dbReference type="SMART" id="SM00062"/>
    </source>
</evidence>
<dbReference type="GO" id="GO:0030313">
    <property type="term" value="C:cell envelope"/>
    <property type="evidence" value="ECO:0007669"/>
    <property type="project" value="UniProtKB-SubCell"/>
</dbReference>
<gene>
    <name evidence="4" type="primary">tcyA_1</name>
    <name evidence="4" type="ORF">SDC9_16582</name>
</gene>
<proteinExistence type="predicted"/>
<protein>
    <submittedName>
        <fullName evidence="4">L-cystine-binding protein TcyA</fullName>
    </submittedName>
</protein>
<evidence type="ECO:0000313" key="4">
    <source>
        <dbReference type="EMBL" id="MPL70820.1"/>
    </source>
</evidence>
<dbReference type="InterPro" id="IPR001638">
    <property type="entry name" value="Solute-binding_3/MltF_N"/>
</dbReference>
<evidence type="ECO:0000256" key="1">
    <source>
        <dbReference type="ARBA" id="ARBA00004196"/>
    </source>
</evidence>
<dbReference type="SMART" id="SM00062">
    <property type="entry name" value="PBPb"/>
    <property type="match status" value="1"/>
</dbReference>
<comment type="caution">
    <text evidence="4">The sequence shown here is derived from an EMBL/GenBank/DDBJ whole genome shotgun (WGS) entry which is preliminary data.</text>
</comment>
<dbReference type="PANTHER" id="PTHR35936">
    <property type="entry name" value="MEMBRANE-BOUND LYTIC MUREIN TRANSGLYCOSYLASE F"/>
    <property type="match status" value="1"/>
</dbReference>
<dbReference type="PROSITE" id="PS01039">
    <property type="entry name" value="SBP_BACTERIAL_3"/>
    <property type="match status" value="1"/>
</dbReference>
<keyword evidence="2" id="KW-0732">Signal</keyword>
<dbReference type="Pfam" id="PF00497">
    <property type="entry name" value="SBP_bac_3"/>
    <property type="match status" value="1"/>
</dbReference>
<dbReference type="AlphaFoldDB" id="A0A644TV93"/>
<evidence type="ECO:0000256" key="2">
    <source>
        <dbReference type="ARBA" id="ARBA00022729"/>
    </source>
</evidence>
<sequence length="274" mass="29740">MKMTTRAIVIIAAALMILAGVGMAYADDGSLQRVLKAGKLTIGAEGNWVPYVYNDIKDNNKLKGFEVEVAEEIAKRLGVKAEFNISNKWDGVIAGLDAKRYDTVICGVTPNPDRQAKYNLSVAYAESPVCLVVAKDNKDINSFEDLKGKLAGNSLSSSSGNIARSYGAKLSDVSLTQAMDLLVTGRIDAHVNNLTSISEFLEQKPNTAVRIAAIYKPSASWEIEEAAMFRKEDLSLANAVNDIIKVMNSDGTNYKLAEKYFGKLVADGISIYKK</sequence>
<dbReference type="Gene3D" id="3.40.190.10">
    <property type="entry name" value="Periplasmic binding protein-like II"/>
    <property type="match status" value="2"/>
</dbReference>
<feature type="domain" description="Solute-binding protein family 3/N-terminal" evidence="3">
    <location>
        <begin position="39"/>
        <end position="264"/>
    </location>
</feature>
<dbReference type="InterPro" id="IPR018313">
    <property type="entry name" value="SBP_3_CS"/>
</dbReference>
<organism evidence="4">
    <name type="scientific">bioreactor metagenome</name>
    <dbReference type="NCBI Taxonomy" id="1076179"/>
    <lineage>
        <taxon>unclassified sequences</taxon>
        <taxon>metagenomes</taxon>
        <taxon>ecological metagenomes</taxon>
    </lineage>
</organism>
<dbReference type="EMBL" id="VSSQ01000055">
    <property type="protein sequence ID" value="MPL70820.1"/>
    <property type="molecule type" value="Genomic_DNA"/>
</dbReference>
<comment type="subcellular location">
    <subcellularLocation>
        <location evidence="1">Cell envelope</location>
    </subcellularLocation>
</comment>